<gene>
    <name evidence="2" type="ORF">Slati_3140700</name>
</gene>
<sequence length="498" mass="54584">MQVLLQVNVGVQFVRDPILEILQFEKYEERELALNQDIPTSLNRGPSDELLKWLLPLDNSIPPPARPLSPPTLSSSSSIRSTPTKPAVSGSSSSQLFSFGHFRSQSMSSLPPNTTPPQAVTTPNAKPTFDRKIGINFHSVSLWKVEKVEMKDCYLFVVCLCNKRDFLFGVVSKEFIHLEEGGEKLELIQPVEIHTFSVDCNTDDLLCVHVKNVCPAHVPDIVVFIDAVSVVFEEPSKSGPPFFLPMACIESGNNCSLPNLALRRGEEHSFILKPASTFWKHGKNPRPSRLPAGNAASSSQSSKSEGKHSASPTDQYAVLVSCRCNYSESKLFFKQPTSWRPRMSRDLMISVASEMSRQALGSDGNQLPVQVLTLQVSNMTSDNLTLTVLAPASFTSPPSVVSLSNSLCSPFSPFSASAELGGRVNIDRQGAVMVHRQTSLTQNQGQKLEDGPLSVSNNERTVPISDAVPKSDPDCTHLWLQSSSTGIRPFSIYSNRQA</sequence>
<reference evidence="2" key="1">
    <citation type="submission" date="2020-06" db="EMBL/GenBank/DDBJ databases">
        <authorList>
            <person name="Li T."/>
            <person name="Hu X."/>
            <person name="Zhang T."/>
            <person name="Song X."/>
            <person name="Zhang H."/>
            <person name="Dai N."/>
            <person name="Sheng W."/>
            <person name="Hou X."/>
            <person name="Wei L."/>
        </authorList>
    </citation>
    <scope>NUCLEOTIDE SEQUENCE</scope>
    <source>
        <strain evidence="2">KEN1</strain>
        <tissue evidence="2">Leaf</tissue>
    </source>
</reference>
<name>A0AAW2UW47_9LAMI</name>
<reference evidence="2" key="2">
    <citation type="journal article" date="2024" name="Plant">
        <title>Genomic evolution and insights into agronomic trait innovations of Sesamum species.</title>
        <authorList>
            <person name="Miao H."/>
            <person name="Wang L."/>
            <person name="Qu L."/>
            <person name="Liu H."/>
            <person name="Sun Y."/>
            <person name="Le M."/>
            <person name="Wang Q."/>
            <person name="Wei S."/>
            <person name="Zheng Y."/>
            <person name="Lin W."/>
            <person name="Duan Y."/>
            <person name="Cao H."/>
            <person name="Xiong S."/>
            <person name="Wang X."/>
            <person name="Wei L."/>
            <person name="Li C."/>
            <person name="Ma Q."/>
            <person name="Ju M."/>
            <person name="Zhao R."/>
            <person name="Li G."/>
            <person name="Mu C."/>
            <person name="Tian Q."/>
            <person name="Mei H."/>
            <person name="Zhang T."/>
            <person name="Gao T."/>
            <person name="Zhang H."/>
        </authorList>
    </citation>
    <scope>NUCLEOTIDE SEQUENCE</scope>
    <source>
        <strain evidence="2">KEN1</strain>
    </source>
</reference>
<protein>
    <submittedName>
        <fullName evidence="2">Uncharacterized protein</fullName>
    </submittedName>
</protein>
<comment type="caution">
    <text evidence="2">The sequence shown here is derived from an EMBL/GenBank/DDBJ whole genome shotgun (WGS) entry which is preliminary data.</text>
</comment>
<evidence type="ECO:0000313" key="2">
    <source>
        <dbReference type="EMBL" id="KAL0421178.1"/>
    </source>
</evidence>
<feature type="region of interest" description="Disordered" evidence="1">
    <location>
        <begin position="281"/>
        <end position="310"/>
    </location>
</feature>
<feature type="compositionally biased region" description="Low complexity" evidence="1">
    <location>
        <begin position="71"/>
        <end position="92"/>
    </location>
</feature>
<dbReference type="PANTHER" id="PTHR36034:SF2">
    <property type="entry name" value="EXPRESSED PROTEIN"/>
    <property type="match status" value="1"/>
</dbReference>
<feature type="region of interest" description="Disordered" evidence="1">
    <location>
        <begin position="105"/>
        <end position="126"/>
    </location>
</feature>
<dbReference type="AlphaFoldDB" id="A0AAW2UW47"/>
<feature type="compositionally biased region" description="Polar residues" evidence="1">
    <location>
        <begin position="105"/>
        <end position="125"/>
    </location>
</feature>
<accession>A0AAW2UW47</accession>
<evidence type="ECO:0000256" key="1">
    <source>
        <dbReference type="SAM" id="MobiDB-lite"/>
    </source>
</evidence>
<dbReference type="PANTHER" id="PTHR36034">
    <property type="entry name" value="EXPRESSED PROTEIN"/>
    <property type="match status" value="1"/>
</dbReference>
<feature type="region of interest" description="Disordered" evidence="1">
    <location>
        <begin position="64"/>
        <end position="92"/>
    </location>
</feature>
<dbReference type="EMBL" id="JACGWN010000011">
    <property type="protein sequence ID" value="KAL0421178.1"/>
    <property type="molecule type" value="Genomic_DNA"/>
</dbReference>
<feature type="compositionally biased region" description="Low complexity" evidence="1">
    <location>
        <begin position="292"/>
        <end position="303"/>
    </location>
</feature>
<organism evidence="2">
    <name type="scientific">Sesamum latifolium</name>
    <dbReference type="NCBI Taxonomy" id="2727402"/>
    <lineage>
        <taxon>Eukaryota</taxon>
        <taxon>Viridiplantae</taxon>
        <taxon>Streptophyta</taxon>
        <taxon>Embryophyta</taxon>
        <taxon>Tracheophyta</taxon>
        <taxon>Spermatophyta</taxon>
        <taxon>Magnoliopsida</taxon>
        <taxon>eudicotyledons</taxon>
        <taxon>Gunneridae</taxon>
        <taxon>Pentapetalae</taxon>
        <taxon>asterids</taxon>
        <taxon>lamiids</taxon>
        <taxon>Lamiales</taxon>
        <taxon>Pedaliaceae</taxon>
        <taxon>Sesamum</taxon>
    </lineage>
</organism>
<proteinExistence type="predicted"/>